<dbReference type="EMBL" id="KV423966">
    <property type="protein sequence ID" value="KZT57280.1"/>
    <property type="molecule type" value="Genomic_DNA"/>
</dbReference>
<name>A0A165FW87_9BASI</name>
<keyword evidence="2" id="KW-1185">Reference proteome</keyword>
<dbReference type="InterPro" id="IPR012337">
    <property type="entry name" value="RNaseH-like_sf"/>
</dbReference>
<accession>A0A165FW87</accession>
<dbReference type="AlphaFoldDB" id="A0A165FW87"/>
<evidence type="ECO:0008006" key="3">
    <source>
        <dbReference type="Google" id="ProtNLM"/>
    </source>
</evidence>
<dbReference type="Proteomes" id="UP000076842">
    <property type="component" value="Unassembled WGS sequence"/>
</dbReference>
<evidence type="ECO:0000313" key="2">
    <source>
        <dbReference type="Proteomes" id="UP000076842"/>
    </source>
</evidence>
<organism evidence="1 2">
    <name type="scientific">Calocera cornea HHB12733</name>
    <dbReference type="NCBI Taxonomy" id="1353952"/>
    <lineage>
        <taxon>Eukaryota</taxon>
        <taxon>Fungi</taxon>
        <taxon>Dikarya</taxon>
        <taxon>Basidiomycota</taxon>
        <taxon>Agaricomycotina</taxon>
        <taxon>Dacrymycetes</taxon>
        <taxon>Dacrymycetales</taxon>
        <taxon>Dacrymycetaceae</taxon>
        <taxon>Calocera</taxon>
    </lineage>
</organism>
<protein>
    <recommendedName>
        <fullName evidence="3">HAT C-terminal dimerisation domain-containing protein</fullName>
    </recommendedName>
</protein>
<feature type="non-terminal residue" evidence="1">
    <location>
        <position position="181"/>
    </location>
</feature>
<dbReference type="OrthoDB" id="2690041at2759"/>
<reference evidence="1 2" key="1">
    <citation type="journal article" date="2016" name="Mol. Biol. Evol.">
        <title>Comparative Genomics of Early-Diverging Mushroom-Forming Fungi Provides Insights into the Origins of Lignocellulose Decay Capabilities.</title>
        <authorList>
            <person name="Nagy L.G."/>
            <person name="Riley R."/>
            <person name="Tritt A."/>
            <person name="Adam C."/>
            <person name="Daum C."/>
            <person name="Floudas D."/>
            <person name="Sun H."/>
            <person name="Yadav J.S."/>
            <person name="Pangilinan J."/>
            <person name="Larsson K.H."/>
            <person name="Matsuura K."/>
            <person name="Barry K."/>
            <person name="Labutti K."/>
            <person name="Kuo R."/>
            <person name="Ohm R.A."/>
            <person name="Bhattacharya S.S."/>
            <person name="Shirouzu T."/>
            <person name="Yoshinaga Y."/>
            <person name="Martin F.M."/>
            <person name="Grigoriev I.V."/>
            <person name="Hibbett D.S."/>
        </authorList>
    </citation>
    <scope>NUCLEOTIDE SEQUENCE [LARGE SCALE GENOMIC DNA]</scope>
    <source>
        <strain evidence="1 2">HHB12733</strain>
    </source>
</reference>
<dbReference type="STRING" id="1353952.A0A165FW87"/>
<evidence type="ECO:0000313" key="1">
    <source>
        <dbReference type="EMBL" id="KZT57280.1"/>
    </source>
</evidence>
<dbReference type="InParanoid" id="A0A165FW87"/>
<sequence>MPRSLLANILISKQLRSSSSRREAFQTAQGLRRKLQRNAAGELIGALELILDVRTRWSSTYAMLTRALELRSSLEAVLMMPEHEDKLARYRITSAGWRRIQNIANILECAHKGQQRLSADSHPTLFMAIPALEAPMAAWEKLQKEKYADDIVMQDVIEAGIRKMSEYYLKMEKSDAYGIAM</sequence>
<dbReference type="SUPFAM" id="SSF53098">
    <property type="entry name" value="Ribonuclease H-like"/>
    <property type="match status" value="1"/>
</dbReference>
<proteinExistence type="predicted"/>
<gene>
    <name evidence="1" type="ORF">CALCODRAFT_434492</name>
</gene>